<feature type="region of interest" description="Disordered" evidence="4">
    <location>
        <begin position="62"/>
        <end position="105"/>
    </location>
</feature>
<feature type="compositionally biased region" description="Low complexity" evidence="4">
    <location>
        <begin position="83"/>
        <end position="98"/>
    </location>
</feature>
<dbReference type="InterPro" id="IPR017441">
    <property type="entry name" value="Protein_kinase_ATP_BS"/>
</dbReference>
<dbReference type="PROSITE" id="PS00107">
    <property type="entry name" value="PROTEIN_KINASE_ATP"/>
    <property type="match status" value="1"/>
</dbReference>
<dbReference type="InterPro" id="IPR000719">
    <property type="entry name" value="Prot_kinase_dom"/>
</dbReference>
<evidence type="ECO:0000259" key="5">
    <source>
        <dbReference type="PROSITE" id="PS50011"/>
    </source>
</evidence>
<evidence type="ECO:0000313" key="6">
    <source>
        <dbReference type="EMBL" id="KAG2221413.1"/>
    </source>
</evidence>
<dbReference type="GO" id="GO:0004672">
    <property type="term" value="F:protein kinase activity"/>
    <property type="evidence" value="ECO:0007669"/>
    <property type="project" value="InterPro"/>
</dbReference>
<dbReference type="PANTHER" id="PTHR24347">
    <property type="entry name" value="SERINE/THREONINE-PROTEIN KINASE"/>
    <property type="match status" value="1"/>
</dbReference>
<dbReference type="EMBL" id="JAEPRB010000110">
    <property type="protein sequence ID" value="KAG2221413.1"/>
    <property type="molecule type" value="Genomic_DNA"/>
</dbReference>
<organism evidence="6 7">
    <name type="scientific">Circinella minor</name>
    <dbReference type="NCBI Taxonomy" id="1195481"/>
    <lineage>
        <taxon>Eukaryota</taxon>
        <taxon>Fungi</taxon>
        <taxon>Fungi incertae sedis</taxon>
        <taxon>Mucoromycota</taxon>
        <taxon>Mucoromycotina</taxon>
        <taxon>Mucoromycetes</taxon>
        <taxon>Mucorales</taxon>
        <taxon>Lichtheimiaceae</taxon>
        <taxon>Circinella</taxon>
    </lineage>
</organism>
<dbReference type="Pfam" id="PF00069">
    <property type="entry name" value="Pkinase"/>
    <property type="match status" value="1"/>
</dbReference>
<dbReference type="AlphaFoldDB" id="A0A8H7S4P6"/>
<dbReference type="OrthoDB" id="1738954at2759"/>
<feature type="compositionally biased region" description="Low complexity" evidence="4">
    <location>
        <begin position="21"/>
        <end position="43"/>
    </location>
</feature>
<feature type="binding site" evidence="3">
    <location>
        <position position="183"/>
    </location>
    <ligand>
        <name>ATP</name>
        <dbReference type="ChEBI" id="CHEBI:30616"/>
    </ligand>
</feature>
<dbReference type="Proteomes" id="UP000646827">
    <property type="component" value="Unassembled WGS sequence"/>
</dbReference>
<evidence type="ECO:0000256" key="3">
    <source>
        <dbReference type="PROSITE-ProRule" id="PRU10141"/>
    </source>
</evidence>
<gene>
    <name evidence="6" type="ORF">INT45_012664</name>
</gene>
<feature type="domain" description="Protein kinase" evidence="5">
    <location>
        <begin position="150"/>
        <end position="453"/>
    </location>
</feature>
<feature type="region of interest" description="Disordered" evidence="4">
    <location>
        <begin position="483"/>
        <end position="509"/>
    </location>
</feature>
<name>A0A8H7S4P6_9FUNG</name>
<evidence type="ECO:0000256" key="4">
    <source>
        <dbReference type="SAM" id="MobiDB-lite"/>
    </source>
</evidence>
<reference evidence="6 7" key="1">
    <citation type="submission" date="2020-12" db="EMBL/GenBank/DDBJ databases">
        <title>Metabolic potential, ecology and presence of endohyphal bacteria is reflected in genomic diversity of Mucoromycotina.</title>
        <authorList>
            <person name="Muszewska A."/>
            <person name="Okrasinska A."/>
            <person name="Steczkiewicz K."/>
            <person name="Drgas O."/>
            <person name="Orlowska M."/>
            <person name="Perlinska-Lenart U."/>
            <person name="Aleksandrzak-Piekarczyk T."/>
            <person name="Szatraj K."/>
            <person name="Zielenkiewicz U."/>
            <person name="Pilsyk S."/>
            <person name="Malc E."/>
            <person name="Mieczkowski P."/>
            <person name="Kruszewska J.S."/>
            <person name="Biernat P."/>
            <person name="Pawlowska J."/>
        </authorList>
    </citation>
    <scope>NUCLEOTIDE SEQUENCE [LARGE SCALE GENOMIC DNA]</scope>
    <source>
        <strain evidence="6 7">CBS 142.35</strain>
    </source>
</reference>
<feature type="region of interest" description="Disordered" evidence="4">
    <location>
        <begin position="1"/>
        <end position="47"/>
    </location>
</feature>
<dbReference type="SUPFAM" id="SSF56112">
    <property type="entry name" value="Protein kinase-like (PK-like)"/>
    <property type="match status" value="1"/>
</dbReference>
<comment type="caution">
    <text evidence="6">The sequence shown here is derived from an EMBL/GenBank/DDBJ whole genome shotgun (WGS) entry which is preliminary data.</text>
</comment>
<dbReference type="PROSITE" id="PS00108">
    <property type="entry name" value="PROTEIN_KINASE_ST"/>
    <property type="match status" value="1"/>
</dbReference>
<dbReference type="GO" id="GO:0005524">
    <property type="term" value="F:ATP binding"/>
    <property type="evidence" value="ECO:0007669"/>
    <property type="project" value="UniProtKB-UniRule"/>
</dbReference>
<feature type="compositionally biased region" description="Basic residues" evidence="4">
    <location>
        <begin position="604"/>
        <end position="614"/>
    </location>
</feature>
<dbReference type="PROSITE" id="PS50011">
    <property type="entry name" value="PROTEIN_KINASE_DOM"/>
    <property type="match status" value="1"/>
</dbReference>
<keyword evidence="1 3" id="KW-0547">Nucleotide-binding</keyword>
<dbReference type="CDD" id="cd14096">
    <property type="entry name" value="STKc_RCK1-like"/>
    <property type="match status" value="1"/>
</dbReference>
<dbReference type="Gene3D" id="1.10.510.10">
    <property type="entry name" value="Transferase(Phosphotransferase) domain 1"/>
    <property type="match status" value="1"/>
</dbReference>
<feature type="region of interest" description="Disordered" evidence="4">
    <location>
        <begin position="581"/>
        <end position="643"/>
    </location>
</feature>
<keyword evidence="2 3" id="KW-0067">ATP-binding</keyword>
<dbReference type="InterPro" id="IPR011009">
    <property type="entry name" value="Kinase-like_dom_sf"/>
</dbReference>
<evidence type="ECO:0000256" key="1">
    <source>
        <dbReference type="ARBA" id="ARBA00022741"/>
    </source>
</evidence>
<dbReference type="SMART" id="SM00220">
    <property type="entry name" value="S_TKc"/>
    <property type="match status" value="1"/>
</dbReference>
<evidence type="ECO:0000313" key="7">
    <source>
        <dbReference type="Proteomes" id="UP000646827"/>
    </source>
</evidence>
<keyword evidence="7" id="KW-1185">Reference proteome</keyword>
<dbReference type="InterPro" id="IPR008271">
    <property type="entry name" value="Ser/Thr_kinase_AS"/>
</dbReference>
<accession>A0A8H7S4P6</accession>
<protein>
    <recommendedName>
        <fullName evidence="5">Protein kinase domain-containing protein</fullName>
    </recommendedName>
</protein>
<proteinExistence type="predicted"/>
<evidence type="ECO:0000256" key="2">
    <source>
        <dbReference type="ARBA" id="ARBA00022840"/>
    </source>
</evidence>
<feature type="compositionally biased region" description="Low complexity" evidence="4">
    <location>
        <begin position="594"/>
        <end position="603"/>
    </location>
</feature>
<sequence length="643" mass="73433">MLTHLKSLFRPRNKEARQPEKSISNSHSNNNYKSINNKNSNSKQPKVNIIVYDNDMKRVDSNSREFENSEPHSSNMDGLISVPQQQGQQGRQPQHNNQMMPLNTPPPTIDIDYAVVDEERQRAAEMAAKLIEEERQRKVRLPTYPGLERYEIIKKLGDGAFSNVYKARDIRTGRKVAIKVVRKHDPDVNESHLHPSMKKKPRATERANILKEVQIMRNVKHGNIAQLIDFTESKEHYYLVLELCEGGELFHRIVRLTYFSEALARHVITQVAQGVRYLHEECGVVHRDIKPENILFDPIAYIPSSPHRRRGYGFDENKEDEGIFVKEVGGGGIGTVKLADFGLSKVIWDSSTWTPCGTVGYTAPEIVRDQRYSKAVDMWALGCVLYTMLCGFPPFYDESIHALTDKVANGQYAFLSPWWDPISDSAKDLITRLLCVDPNERYTIDQFLQHPWVTEKPFLPNNMPGYNNGLLASYSYQSRVSTGSNSTMSDFDSPHSAGGGKRKDAFSPGVPSIKEIMDITYAVQRMGEEKTWRGTPGGGGQQQYLSRAGNLDHHSVTEEQEEDDDAMFAENAERLIAMNRERQRSNPLTEQQRLRLPQQQQQQRQHRKRDHIKRQKPEGFELNMDNATLLKNRRHPPAPAAVC</sequence>